<accession>A0AAQ3P623</accession>
<dbReference type="EMBL" id="CP144700">
    <property type="protein sequence ID" value="WVZ22706.1"/>
    <property type="molecule type" value="Genomic_DNA"/>
</dbReference>
<proteinExistence type="predicted"/>
<evidence type="ECO:0000313" key="3">
    <source>
        <dbReference type="Proteomes" id="UP001374535"/>
    </source>
</evidence>
<keyword evidence="3" id="KW-1185">Reference proteome</keyword>
<evidence type="ECO:0000256" key="1">
    <source>
        <dbReference type="SAM" id="MobiDB-lite"/>
    </source>
</evidence>
<protein>
    <submittedName>
        <fullName evidence="2">Uncharacterized protein</fullName>
    </submittedName>
</protein>
<feature type="region of interest" description="Disordered" evidence="1">
    <location>
        <begin position="98"/>
        <end position="122"/>
    </location>
</feature>
<name>A0AAQ3P623_VIGMU</name>
<reference evidence="2 3" key="1">
    <citation type="journal article" date="2023" name="Life. Sci Alliance">
        <title>Evolutionary insights into 3D genome organization and epigenetic landscape of Vigna mungo.</title>
        <authorList>
            <person name="Junaid A."/>
            <person name="Singh B."/>
            <person name="Bhatia S."/>
        </authorList>
    </citation>
    <scope>NUCLEOTIDE SEQUENCE [LARGE SCALE GENOMIC DNA]</scope>
    <source>
        <strain evidence="2">Urdbean</strain>
    </source>
</reference>
<dbReference type="Proteomes" id="UP001374535">
    <property type="component" value="Chromosome 1"/>
</dbReference>
<evidence type="ECO:0000313" key="2">
    <source>
        <dbReference type="EMBL" id="WVZ22706.1"/>
    </source>
</evidence>
<dbReference type="AlphaFoldDB" id="A0AAQ3P623"/>
<sequence length="247" mass="28323">MMSAETLAYQNGVVKVNADRQFLILRHRQRKSAGERAPATEAEETQYQGLKEHGQRRWRRETEYLSAAVKLGFLELDGAFRFAREIFRYIDKKHESIQNATTNKKADSDSEEEGRDLEKNDRHLKQEEMIKIAEPKQVWDATVADPKLLVFLKSFPNTLYLYVGIAAKRENFGWVGFPHKDGQKKGESHVGCAKMSTLPLGKGRVVTQLTTLTLNGTEPTSVTTYIEKEESKMLKQKQKECMQPKMQ</sequence>
<gene>
    <name evidence="2" type="ORF">V8G54_001250</name>
</gene>
<organism evidence="2 3">
    <name type="scientific">Vigna mungo</name>
    <name type="common">Black gram</name>
    <name type="synonym">Phaseolus mungo</name>
    <dbReference type="NCBI Taxonomy" id="3915"/>
    <lineage>
        <taxon>Eukaryota</taxon>
        <taxon>Viridiplantae</taxon>
        <taxon>Streptophyta</taxon>
        <taxon>Embryophyta</taxon>
        <taxon>Tracheophyta</taxon>
        <taxon>Spermatophyta</taxon>
        <taxon>Magnoliopsida</taxon>
        <taxon>eudicotyledons</taxon>
        <taxon>Gunneridae</taxon>
        <taxon>Pentapetalae</taxon>
        <taxon>rosids</taxon>
        <taxon>fabids</taxon>
        <taxon>Fabales</taxon>
        <taxon>Fabaceae</taxon>
        <taxon>Papilionoideae</taxon>
        <taxon>50 kb inversion clade</taxon>
        <taxon>NPAAA clade</taxon>
        <taxon>indigoferoid/millettioid clade</taxon>
        <taxon>Phaseoleae</taxon>
        <taxon>Vigna</taxon>
    </lineage>
</organism>